<name>A0A3B1DGX2_9ZZZZ</name>
<dbReference type="Gene3D" id="3.30.2320.80">
    <property type="match status" value="1"/>
</dbReference>
<keyword evidence="3" id="KW-0862">Zinc</keyword>
<accession>A0A3B1DGX2</accession>
<gene>
    <name evidence="4" type="ORF">MNBD_UNCLBAC01-1716</name>
</gene>
<evidence type="ECO:0000256" key="1">
    <source>
        <dbReference type="ARBA" id="ARBA00022596"/>
    </source>
</evidence>
<dbReference type="InterPro" id="IPR000688">
    <property type="entry name" value="HypA/HybF"/>
</dbReference>
<evidence type="ECO:0000256" key="2">
    <source>
        <dbReference type="ARBA" id="ARBA00022723"/>
    </source>
</evidence>
<dbReference type="GO" id="GO:0016151">
    <property type="term" value="F:nickel cation binding"/>
    <property type="evidence" value="ECO:0007669"/>
    <property type="project" value="InterPro"/>
</dbReference>
<sequence>MHELSIATALMEQILDIAKTNGMDVVDQVELETGFLRQVIPEVMQLAYKEVIVDTIAKSSILIIIEVEAKAQCRRCMKVFEPEMGNFLCPDCLVADVDIKSGNEIILKSIGGIPVL</sequence>
<dbReference type="PANTHER" id="PTHR34535">
    <property type="entry name" value="HYDROGENASE MATURATION FACTOR HYPA"/>
    <property type="match status" value="1"/>
</dbReference>
<organism evidence="4">
    <name type="scientific">hydrothermal vent metagenome</name>
    <dbReference type="NCBI Taxonomy" id="652676"/>
    <lineage>
        <taxon>unclassified sequences</taxon>
        <taxon>metagenomes</taxon>
        <taxon>ecological metagenomes</taxon>
    </lineage>
</organism>
<dbReference type="GO" id="GO:0051604">
    <property type="term" value="P:protein maturation"/>
    <property type="evidence" value="ECO:0007669"/>
    <property type="project" value="InterPro"/>
</dbReference>
<proteinExistence type="predicted"/>
<reference evidence="4" key="1">
    <citation type="submission" date="2018-06" db="EMBL/GenBank/DDBJ databases">
        <authorList>
            <person name="Zhirakovskaya E."/>
        </authorList>
    </citation>
    <scope>NUCLEOTIDE SEQUENCE</scope>
</reference>
<dbReference type="GO" id="GO:0008270">
    <property type="term" value="F:zinc ion binding"/>
    <property type="evidence" value="ECO:0007669"/>
    <property type="project" value="TreeGrafter"/>
</dbReference>
<dbReference type="AlphaFoldDB" id="A0A3B1DGX2"/>
<evidence type="ECO:0008006" key="5">
    <source>
        <dbReference type="Google" id="ProtNLM"/>
    </source>
</evidence>
<protein>
    <recommendedName>
        <fullName evidence="5">[NiFe] hydrogenase nickel incorporation protein HypA</fullName>
    </recommendedName>
</protein>
<keyword evidence="1" id="KW-0533">Nickel</keyword>
<dbReference type="EMBL" id="UOGJ01000039">
    <property type="protein sequence ID" value="VAX35258.1"/>
    <property type="molecule type" value="Genomic_DNA"/>
</dbReference>
<keyword evidence="2" id="KW-0479">Metal-binding</keyword>
<dbReference type="PIRSF" id="PIRSF004761">
    <property type="entry name" value="Hydrgn_mat_HypA"/>
    <property type="match status" value="1"/>
</dbReference>
<dbReference type="Pfam" id="PF01155">
    <property type="entry name" value="HypA"/>
    <property type="match status" value="1"/>
</dbReference>
<evidence type="ECO:0000313" key="4">
    <source>
        <dbReference type="EMBL" id="VAX35258.1"/>
    </source>
</evidence>
<evidence type="ECO:0000256" key="3">
    <source>
        <dbReference type="ARBA" id="ARBA00022833"/>
    </source>
</evidence>
<dbReference type="PANTHER" id="PTHR34535:SF3">
    <property type="entry name" value="HYDROGENASE MATURATION FACTOR HYPA"/>
    <property type="match status" value="1"/>
</dbReference>